<keyword evidence="4 7" id="KW-0067">ATP-binding</keyword>
<dbReference type="SMART" id="SM00382">
    <property type="entry name" value="AAA"/>
    <property type="match status" value="1"/>
</dbReference>
<keyword evidence="5" id="KW-0046">Antibiotic resistance</keyword>
<dbReference type="PROSITE" id="PS50893">
    <property type="entry name" value="ABC_TRANSPORTER_2"/>
    <property type="match status" value="1"/>
</dbReference>
<dbReference type="Pfam" id="PF00005">
    <property type="entry name" value="ABC_tran"/>
    <property type="match status" value="1"/>
</dbReference>
<dbReference type="SUPFAM" id="SSF52540">
    <property type="entry name" value="P-loop containing nucleoside triphosphate hydrolases"/>
    <property type="match status" value="1"/>
</dbReference>
<dbReference type="InterPro" id="IPR003439">
    <property type="entry name" value="ABC_transporter-like_ATP-bd"/>
</dbReference>
<dbReference type="EMBL" id="SOAN01000004">
    <property type="protein sequence ID" value="TDS86041.1"/>
    <property type="molecule type" value="Genomic_DNA"/>
</dbReference>
<evidence type="ECO:0000256" key="5">
    <source>
        <dbReference type="ARBA" id="ARBA00023251"/>
    </source>
</evidence>
<dbReference type="GO" id="GO:0005886">
    <property type="term" value="C:plasma membrane"/>
    <property type="evidence" value="ECO:0007669"/>
    <property type="project" value="UniProtKB-SubCell"/>
</dbReference>
<name>A0A4R7G451_9MICC</name>
<keyword evidence="8" id="KW-1185">Reference proteome</keyword>
<proteinExistence type="predicted"/>
<dbReference type="PANTHER" id="PTHR42711:SF16">
    <property type="entry name" value="ABC TRANSPORTER ATP-BINDING PROTEIN"/>
    <property type="match status" value="1"/>
</dbReference>
<reference evidence="7 8" key="1">
    <citation type="submission" date="2019-03" db="EMBL/GenBank/DDBJ databases">
        <title>Genomic Encyclopedia of Type Strains, Phase III (KMG-III): the genomes of soil and plant-associated and newly described type strains.</title>
        <authorList>
            <person name="Whitman W."/>
        </authorList>
    </citation>
    <scope>NUCLEOTIDE SEQUENCE [LARGE SCALE GENOMIC DNA]</scope>
    <source>
        <strain evidence="7 8">DSM 27373</strain>
    </source>
</reference>
<sequence length="292" mass="31296">MDLTARSGEVTVLLGPNGAGKTTTLSCAQGLLRPSQGSVTLLGENPFRAGAELRARVGVMLQDGGMPQSVQPRALLNHVASLHQSPWPVDDLVARLDMGDFLRTSIRRLSGGQKQRVALAASLLGRPEVVFLDEPTAGLDPQSRQTVFELIGELREMGMGIILTTHLLEEAQKLADSVFILKDGEVVRHGSVAELTGANDAGSGASPGAARRMLFTASRTLTHREIISAPVSIELDGGTDNAPGAAWMTPSLTGPTQLRELAAWWELIDMMPVEVRMEARTLEDVFWEVSVS</sequence>
<dbReference type="GO" id="GO:0016887">
    <property type="term" value="F:ATP hydrolysis activity"/>
    <property type="evidence" value="ECO:0007669"/>
    <property type="project" value="InterPro"/>
</dbReference>
<dbReference type="AlphaFoldDB" id="A0A4R7G451"/>
<evidence type="ECO:0000313" key="8">
    <source>
        <dbReference type="Proteomes" id="UP000294506"/>
    </source>
</evidence>
<feature type="domain" description="ABC transporter" evidence="6">
    <location>
        <begin position="1"/>
        <end position="208"/>
    </location>
</feature>
<dbReference type="Proteomes" id="UP000294506">
    <property type="component" value="Unassembled WGS sequence"/>
</dbReference>
<keyword evidence="3" id="KW-0547">Nucleotide-binding</keyword>
<dbReference type="Gene3D" id="3.40.50.300">
    <property type="entry name" value="P-loop containing nucleotide triphosphate hydrolases"/>
    <property type="match status" value="1"/>
</dbReference>
<evidence type="ECO:0000256" key="4">
    <source>
        <dbReference type="ARBA" id="ARBA00022840"/>
    </source>
</evidence>
<organism evidence="7 8">
    <name type="scientific">Nesterenkonia aurantiaca</name>
    <dbReference type="NCBI Taxonomy" id="1436010"/>
    <lineage>
        <taxon>Bacteria</taxon>
        <taxon>Bacillati</taxon>
        <taxon>Actinomycetota</taxon>
        <taxon>Actinomycetes</taxon>
        <taxon>Micrococcales</taxon>
        <taxon>Micrococcaceae</taxon>
        <taxon>Nesterenkonia</taxon>
    </lineage>
</organism>
<dbReference type="CDD" id="cd03230">
    <property type="entry name" value="ABC_DR_subfamily_A"/>
    <property type="match status" value="1"/>
</dbReference>
<accession>A0A4R7G451</accession>
<dbReference type="GO" id="GO:0005524">
    <property type="term" value="F:ATP binding"/>
    <property type="evidence" value="ECO:0007669"/>
    <property type="project" value="UniProtKB-KW"/>
</dbReference>
<dbReference type="PROSITE" id="PS00211">
    <property type="entry name" value="ABC_TRANSPORTER_1"/>
    <property type="match status" value="1"/>
</dbReference>
<evidence type="ECO:0000313" key="7">
    <source>
        <dbReference type="EMBL" id="TDS86041.1"/>
    </source>
</evidence>
<dbReference type="InterPro" id="IPR003593">
    <property type="entry name" value="AAA+_ATPase"/>
</dbReference>
<dbReference type="PANTHER" id="PTHR42711">
    <property type="entry name" value="ABC TRANSPORTER ATP-BINDING PROTEIN"/>
    <property type="match status" value="1"/>
</dbReference>
<dbReference type="InterPro" id="IPR050763">
    <property type="entry name" value="ABC_transporter_ATP-binding"/>
</dbReference>
<evidence type="ECO:0000256" key="2">
    <source>
        <dbReference type="ARBA" id="ARBA00022448"/>
    </source>
</evidence>
<protein>
    <submittedName>
        <fullName evidence="7">ABC-2 type transport system ATP-binding protein</fullName>
    </submittedName>
</protein>
<gene>
    <name evidence="7" type="ORF">EV640_10463</name>
</gene>
<evidence type="ECO:0000256" key="3">
    <source>
        <dbReference type="ARBA" id="ARBA00022741"/>
    </source>
</evidence>
<comment type="caution">
    <text evidence="7">The sequence shown here is derived from an EMBL/GenBank/DDBJ whole genome shotgun (WGS) entry which is preliminary data.</text>
</comment>
<evidence type="ECO:0000256" key="1">
    <source>
        <dbReference type="ARBA" id="ARBA00004202"/>
    </source>
</evidence>
<dbReference type="InterPro" id="IPR017871">
    <property type="entry name" value="ABC_transporter-like_CS"/>
</dbReference>
<keyword evidence="2" id="KW-0813">Transport</keyword>
<evidence type="ECO:0000259" key="6">
    <source>
        <dbReference type="PROSITE" id="PS50893"/>
    </source>
</evidence>
<comment type="subcellular location">
    <subcellularLocation>
        <location evidence="1">Cell membrane</location>
        <topology evidence="1">Peripheral membrane protein</topology>
    </subcellularLocation>
</comment>
<dbReference type="GO" id="GO:0046677">
    <property type="term" value="P:response to antibiotic"/>
    <property type="evidence" value="ECO:0007669"/>
    <property type="project" value="UniProtKB-KW"/>
</dbReference>
<dbReference type="InterPro" id="IPR027417">
    <property type="entry name" value="P-loop_NTPase"/>
</dbReference>